<dbReference type="InterPro" id="IPR045113">
    <property type="entry name" value="Rpb7-like"/>
</dbReference>
<dbReference type="Pfam" id="PF17875">
    <property type="entry name" value="RPA43_OB"/>
    <property type="match status" value="1"/>
</dbReference>
<evidence type="ECO:0000256" key="1">
    <source>
        <dbReference type="ARBA" id="ARBA00004123"/>
    </source>
</evidence>
<gene>
    <name evidence="6" type="ORF">BSTOLATCC_MIC22190</name>
</gene>
<name>A0AAU9J3F2_9CILI</name>
<dbReference type="Gene3D" id="3.30.1490.120">
    <property type="entry name" value="RNA polymerase Rpb7-like, N-terminal domain"/>
    <property type="match status" value="1"/>
</dbReference>
<dbReference type="AlphaFoldDB" id="A0AAU9J3F2"/>
<comment type="caution">
    <text evidence="6">The sequence shown here is derived from an EMBL/GenBank/DDBJ whole genome shotgun (WGS) entry which is preliminary data.</text>
</comment>
<comment type="subcellular location">
    <subcellularLocation>
        <location evidence="1">Nucleus</location>
    </subcellularLocation>
</comment>
<dbReference type="GO" id="GO:0005736">
    <property type="term" value="C:RNA polymerase I complex"/>
    <property type="evidence" value="ECO:0007669"/>
    <property type="project" value="TreeGrafter"/>
</dbReference>
<dbReference type="GO" id="GO:0006362">
    <property type="term" value="P:transcription elongation by RNA polymerase I"/>
    <property type="evidence" value="ECO:0007669"/>
    <property type="project" value="TreeGrafter"/>
</dbReference>
<reference evidence="6" key="1">
    <citation type="submission" date="2021-09" db="EMBL/GenBank/DDBJ databases">
        <authorList>
            <consortium name="AG Swart"/>
            <person name="Singh M."/>
            <person name="Singh A."/>
            <person name="Seah K."/>
            <person name="Emmerich C."/>
        </authorList>
    </citation>
    <scope>NUCLEOTIDE SEQUENCE</scope>
    <source>
        <strain evidence="6">ATCC30299</strain>
    </source>
</reference>
<keyword evidence="7" id="KW-1185">Reference proteome</keyword>
<evidence type="ECO:0000313" key="6">
    <source>
        <dbReference type="EMBL" id="CAG9318826.1"/>
    </source>
</evidence>
<evidence type="ECO:0000259" key="5">
    <source>
        <dbReference type="Pfam" id="PF17875"/>
    </source>
</evidence>
<accession>A0AAU9J3F2</accession>
<evidence type="ECO:0000256" key="4">
    <source>
        <dbReference type="ARBA" id="ARBA00023242"/>
    </source>
</evidence>
<dbReference type="GO" id="GO:0006352">
    <property type="term" value="P:DNA-templated transcription initiation"/>
    <property type="evidence" value="ECO:0007669"/>
    <property type="project" value="InterPro"/>
</dbReference>
<keyword evidence="4" id="KW-0539">Nucleus</keyword>
<dbReference type="Proteomes" id="UP001162131">
    <property type="component" value="Unassembled WGS sequence"/>
</dbReference>
<dbReference type="InterPro" id="IPR012340">
    <property type="entry name" value="NA-bd_OB-fold"/>
</dbReference>
<dbReference type="Gene3D" id="2.40.50.1060">
    <property type="match status" value="1"/>
</dbReference>
<dbReference type="PANTHER" id="PTHR12709">
    <property type="entry name" value="DNA-DIRECTED RNA POLYMERASE II, III"/>
    <property type="match status" value="1"/>
</dbReference>
<protein>
    <recommendedName>
        <fullName evidence="5">RPA43 OB domain-containing protein</fullName>
    </recommendedName>
</protein>
<feature type="domain" description="RPA43 OB" evidence="5">
    <location>
        <begin position="82"/>
        <end position="124"/>
    </location>
</feature>
<dbReference type="EMBL" id="CAJZBQ010000021">
    <property type="protein sequence ID" value="CAG9318826.1"/>
    <property type="molecule type" value="Genomic_DNA"/>
</dbReference>
<proteinExistence type="predicted"/>
<evidence type="ECO:0000256" key="2">
    <source>
        <dbReference type="ARBA" id="ARBA00022478"/>
    </source>
</evidence>
<dbReference type="InterPro" id="IPR041178">
    <property type="entry name" value="RPA43_OB"/>
</dbReference>
<evidence type="ECO:0000313" key="7">
    <source>
        <dbReference type="Proteomes" id="UP001162131"/>
    </source>
</evidence>
<evidence type="ECO:0000256" key="3">
    <source>
        <dbReference type="ARBA" id="ARBA00023163"/>
    </source>
</evidence>
<dbReference type="InterPro" id="IPR036898">
    <property type="entry name" value="RNA_pol_Rpb7-like_N_sf"/>
</dbReference>
<sequence length="174" mass="20003">MEEPHVTRTVTRKIPLEFIHIKSPIEGVKKKLDETLNIWNESLQGVMESYSKVAIKDNKARILDEYGYLLVTVEYTGEYFIPKIGQKMKGKVTTISPDQIALLVDGVFNAVIPKDNAGPWKYKEENWKLGGRNLEQNDEIKFVVQKIEVQSEYMLIVGQIPVEVEAPKKKPRHH</sequence>
<organism evidence="6 7">
    <name type="scientific">Blepharisma stoltei</name>
    <dbReference type="NCBI Taxonomy" id="1481888"/>
    <lineage>
        <taxon>Eukaryota</taxon>
        <taxon>Sar</taxon>
        <taxon>Alveolata</taxon>
        <taxon>Ciliophora</taxon>
        <taxon>Postciliodesmatophora</taxon>
        <taxon>Heterotrichea</taxon>
        <taxon>Heterotrichida</taxon>
        <taxon>Blepharismidae</taxon>
        <taxon>Blepharisma</taxon>
    </lineage>
</organism>
<dbReference type="SUPFAM" id="SSF50249">
    <property type="entry name" value="Nucleic acid-binding proteins"/>
    <property type="match status" value="1"/>
</dbReference>
<keyword evidence="2" id="KW-0240">DNA-directed RNA polymerase</keyword>
<keyword evidence="3" id="KW-0804">Transcription</keyword>
<dbReference type="PANTHER" id="PTHR12709:SF5">
    <property type="entry name" value="DNA-DIRECTED RNA POLYMERASE I SUBUNIT RPA43"/>
    <property type="match status" value="1"/>
</dbReference>